<dbReference type="PANTHER" id="PTHR34597">
    <property type="entry name" value="SLR1661 PROTEIN"/>
    <property type="match status" value="1"/>
</dbReference>
<dbReference type="Gene3D" id="3.10.20.310">
    <property type="entry name" value="membrane protein fhac"/>
    <property type="match status" value="1"/>
</dbReference>
<reference evidence="8 9" key="1">
    <citation type="submission" date="2014-02" db="EMBL/GenBank/DDBJ databases">
        <title>Draft genome of Erwinia mallotivora strain BT-MARDI, a papaya dieback pathogen.</title>
        <authorList>
            <person name="Redzuan R."/>
            <person name="Abu Bakar N."/>
            <person name="Badrun R."/>
            <person name="Mohd Raih M.F."/>
            <person name="Rozano L."/>
            <person name="Mat Amin N."/>
        </authorList>
    </citation>
    <scope>NUCLEOTIDE SEQUENCE [LARGE SCALE GENOMIC DNA]</scope>
    <source>
        <strain evidence="8 9">BT-MARDI</strain>
    </source>
</reference>
<dbReference type="AlphaFoldDB" id="A0A014N532"/>
<dbReference type="InterPro" id="IPR013686">
    <property type="entry name" value="Polypept-transport_assoc_ShlB"/>
</dbReference>
<protein>
    <submittedName>
        <fullName evidence="8">Peptide transporter</fullName>
    </submittedName>
</protein>
<sequence length="554" mass="61169">MMAKTGKSLALCVSLFICNTVAAPLTPADRDFIQQQQQQQLQQAQQQRDALWQAVTPQPAPVAGSAAGGPCFTIDQIILRNSTLISERQQQRLTAGYIHRCLNLAAINTLVNNVSNWYMQRGYITSRAFLTAQDLSSGKLFIQILEGKVESIRLEGKQPLMLRTVFPGVEGHILNLRDIEQGMEQINRVRNTPVQIEIQPAAQAGYSVINLSGKAEFPLGVTLGFDNSGQRSTGTGQLTASATGNNLLGVADRWTLSGGRSSAFSQWRDAQNMQAGVSVPYGYGLLDYSYSWSNYHSSFVSDDFTWLSNGDNVAHRLNGSWVLFRNGEIKTGMQLGLNHYVSHNYLNSALLQSSSRKLTSLQFGLDHSQKIAGGVATLNPAFTRGMPWFDAESDQGKNDNAPKASFRKWSLTGSFQRPLTDRLWWLSSFYAQWSPDRLYGSERLTLGGESSVRGFKEQYLSGDAGGWLRNELNYSLFTLPVMGDVSAVMAADGGWLKSDPQNPEFTGTLWGSAVGLTTRNRHFYTQYTLAVPLSYPAYLNADRASIYARVGLIF</sequence>
<dbReference type="Proteomes" id="UP000019918">
    <property type="component" value="Unassembled WGS sequence"/>
</dbReference>
<dbReference type="GO" id="GO:0008320">
    <property type="term" value="F:protein transmembrane transporter activity"/>
    <property type="evidence" value="ECO:0007669"/>
    <property type="project" value="TreeGrafter"/>
</dbReference>
<dbReference type="PATRIC" id="fig|69222.5.peg.3430"/>
<dbReference type="InterPro" id="IPR035251">
    <property type="entry name" value="ShlB_POTRA"/>
</dbReference>
<dbReference type="InterPro" id="IPR027282">
    <property type="entry name" value="TPS"/>
</dbReference>
<keyword evidence="1" id="KW-0472">Membrane</keyword>
<keyword evidence="4" id="KW-0732">Signal</keyword>
<keyword evidence="2" id="KW-0812">Transmembrane</keyword>
<dbReference type="RefSeq" id="WP_034939421.1">
    <property type="nucleotide sequence ID" value="NZ_JFHN01000058.1"/>
</dbReference>
<evidence type="ECO:0000313" key="8">
    <source>
        <dbReference type="EMBL" id="EXU74518.1"/>
    </source>
</evidence>
<name>A0A014N532_9GAMM</name>
<dbReference type="GO" id="GO:0098046">
    <property type="term" value="C:type V protein secretion system complex"/>
    <property type="evidence" value="ECO:0007669"/>
    <property type="project" value="TreeGrafter"/>
</dbReference>
<dbReference type="EMBL" id="JFHN01000058">
    <property type="protein sequence ID" value="EXU74518.1"/>
    <property type="molecule type" value="Genomic_DNA"/>
</dbReference>
<dbReference type="OrthoDB" id="290122at2"/>
<evidence type="ECO:0000256" key="3">
    <source>
        <dbReference type="ARBA" id="ARBA00023237"/>
    </source>
</evidence>
<comment type="caution">
    <text evidence="8">The sequence shown here is derived from an EMBL/GenBank/DDBJ whole genome shotgun (WGS) entry which is preliminary data.</text>
</comment>
<evidence type="ECO:0000256" key="2">
    <source>
        <dbReference type="ARBA" id="ARBA00022692"/>
    </source>
</evidence>
<dbReference type="GO" id="GO:0046819">
    <property type="term" value="P:protein secretion by the type V secretion system"/>
    <property type="evidence" value="ECO:0007669"/>
    <property type="project" value="TreeGrafter"/>
</dbReference>
<evidence type="ECO:0000259" key="7">
    <source>
        <dbReference type="Pfam" id="PF17287"/>
    </source>
</evidence>
<feature type="domain" description="Polypeptide-transport-associated ShlB-type" evidence="6">
    <location>
        <begin position="72"/>
        <end position="147"/>
    </location>
</feature>
<dbReference type="STRING" id="69222.BG55_16825"/>
<dbReference type="Pfam" id="PF03865">
    <property type="entry name" value="ShlB"/>
    <property type="match status" value="1"/>
</dbReference>
<evidence type="ECO:0000256" key="1">
    <source>
        <dbReference type="ARBA" id="ARBA00022452"/>
    </source>
</evidence>
<organism evidence="8 9">
    <name type="scientific">Erwinia mallotivora</name>
    <dbReference type="NCBI Taxonomy" id="69222"/>
    <lineage>
        <taxon>Bacteria</taxon>
        <taxon>Pseudomonadati</taxon>
        <taxon>Pseudomonadota</taxon>
        <taxon>Gammaproteobacteria</taxon>
        <taxon>Enterobacterales</taxon>
        <taxon>Erwiniaceae</taxon>
        <taxon>Erwinia</taxon>
    </lineage>
</organism>
<dbReference type="InterPro" id="IPR005565">
    <property type="entry name" value="Hemolysn_activator_HlyB_C"/>
</dbReference>
<evidence type="ECO:0000259" key="6">
    <source>
        <dbReference type="Pfam" id="PF08479"/>
    </source>
</evidence>
<evidence type="ECO:0000313" key="9">
    <source>
        <dbReference type="Proteomes" id="UP000019918"/>
    </source>
</evidence>
<dbReference type="PANTHER" id="PTHR34597:SF3">
    <property type="entry name" value="OUTER MEMBRANE TRANSPORTER CDIB"/>
    <property type="match status" value="1"/>
</dbReference>
<dbReference type="Pfam" id="PF17287">
    <property type="entry name" value="POTRA_3"/>
    <property type="match status" value="1"/>
</dbReference>
<dbReference type="Gene3D" id="2.40.160.50">
    <property type="entry name" value="membrane protein fhac: a member of the omp85/tpsb transporter family"/>
    <property type="match status" value="1"/>
</dbReference>
<feature type="chain" id="PRO_5001472930" evidence="4">
    <location>
        <begin position="23"/>
        <end position="554"/>
    </location>
</feature>
<feature type="domain" description="ShlB POTRA" evidence="7">
    <location>
        <begin position="148"/>
        <end position="200"/>
    </location>
</feature>
<keyword evidence="1" id="KW-1134">Transmembrane beta strand</keyword>
<feature type="domain" description="Haemolysin activator HlyB C-terminal" evidence="5">
    <location>
        <begin position="205"/>
        <end position="517"/>
    </location>
</feature>
<accession>A0A014N532</accession>
<feature type="signal peptide" evidence="4">
    <location>
        <begin position="1"/>
        <end position="22"/>
    </location>
</feature>
<dbReference type="InterPro" id="IPR051544">
    <property type="entry name" value="TPS_OM_transporter"/>
</dbReference>
<evidence type="ECO:0000259" key="5">
    <source>
        <dbReference type="Pfam" id="PF03865"/>
    </source>
</evidence>
<evidence type="ECO:0000256" key="4">
    <source>
        <dbReference type="SAM" id="SignalP"/>
    </source>
</evidence>
<keyword evidence="3" id="KW-0998">Cell outer membrane</keyword>
<keyword evidence="9" id="KW-1185">Reference proteome</keyword>
<gene>
    <name evidence="8" type="ORF">BG55_16825</name>
</gene>
<dbReference type="Pfam" id="PF08479">
    <property type="entry name" value="POTRA_2"/>
    <property type="match status" value="1"/>
</dbReference>
<dbReference type="PIRSF" id="PIRSF029745">
    <property type="entry name" value="FhaC"/>
    <property type="match status" value="1"/>
</dbReference>
<proteinExistence type="predicted"/>